<accession>A0A067M7U5</accession>
<protein>
    <submittedName>
        <fullName evidence="1">Uncharacterized protein</fullName>
    </submittedName>
</protein>
<name>A0A067M7U5_BOTB1</name>
<dbReference type="Proteomes" id="UP000027195">
    <property type="component" value="Unassembled WGS sequence"/>
</dbReference>
<dbReference type="InParanoid" id="A0A067M7U5"/>
<dbReference type="HOGENOM" id="CLU_2903902_0_0_1"/>
<reference evidence="2" key="1">
    <citation type="journal article" date="2014" name="Proc. Natl. Acad. Sci. U.S.A.">
        <title>Extensive sampling of basidiomycete genomes demonstrates inadequacy of the white-rot/brown-rot paradigm for wood decay fungi.</title>
        <authorList>
            <person name="Riley R."/>
            <person name="Salamov A.A."/>
            <person name="Brown D.W."/>
            <person name="Nagy L.G."/>
            <person name="Floudas D."/>
            <person name="Held B.W."/>
            <person name="Levasseur A."/>
            <person name="Lombard V."/>
            <person name="Morin E."/>
            <person name="Otillar R."/>
            <person name="Lindquist E.A."/>
            <person name="Sun H."/>
            <person name="LaButti K.M."/>
            <person name="Schmutz J."/>
            <person name="Jabbour D."/>
            <person name="Luo H."/>
            <person name="Baker S.E."/>
            <person name="Pisabarro A.G."/>
            <person name="Walton J.D."/>
            <person name="Blanchette R.A."/>
            <person name="Henrissat B."/>
            <person name="Martin F."/>
            <person name="Cullen D."/>
            <person name="Hibbett D.S."/>
            <person name="Grigoriev I.V."/>
        </authorList>
    </citation>
    <scope>NUCLEOTIDE SEQUENCE [LARGE SCALE GENOMIC DNA]</scope>
    <source>
        <strain evidence="2">FD-172 SS1</strain>
    </source>
</reference>
<evidence type="ECO:0000313" key="2">
    <source>
        <dbReference type="Proteomes" id="UP000027195"/>
    </source>
</evidence>
<dbReference type="AlphaFoldDB" id="A0A067M7U5"/>
<sequence>MPNGSCAVNPMENGCDRLDSMTARKLYGITREMSDNGRRLLAVYAWVQRSRVHSRLWHLNAQ</sequence>
<organism evidence="1 2">
    <name type="scientific">Botryobasidium botryosum (strain FD-172 SS1)</name>
    <dbReference type="NCBI Taxonomy" id="930990"/>
    <lineage>
        <taxon>Eukaryota</taxon>
        <taxon>Fungi</taxon>
        <taxon>Dikarya</taxon>
        <taxon>Basidiomycota</taxon>
        <taxon>Agaricomycotina</taxon>
        <taxon>Agaricomycetes</taxon>
        <taxon>Cantharellales</taxon>
        <taxon>Botryobasidiaceae</taxon>
        <taxon>Botryobasidium</taxon>
    </lineage>
</organism>
<keyword evidence="2" id="KW-1185">Reference proteome</keyword>
<proteinExistence type="predicted"/>
<gene>
    <name evidence="1" type="ORF">BOTBODRAFT_35890</name>
</gene>
<evidence type="ECO:0000313" key="1">
    <source>
        <dbReference type="EMBL" id="KDQ10775.1"/>
    </source>
</evidence>
<dbReference type="EMBL" id="KL198064">
    <property type="protein sequence ID" value="KDQ10775.1"/>
    <property type="molecule type" value="Genomic_DNA"/>
</dbReference>